<dbReference type="Pfam" id="PF02540">
    <property type="entry name" value="NAD_synthase"/>
    <property type="match status" value="1"/>
</dbReference>
<evidence type="ECO:0000256" key="7">
    <source>
        <dbReference type="ARBA" id="ARBA00023027"/>
    </source>
</evidence>
<dbReference type="PANTHER" id="PTHR23090">
    <property type="entry name" value="NH 3 /GLUTAMINE-DEPENDENT NAD + SYNTHETASE"/>
    <property type="match status" value="1"/>
</dbReference>
<dbReference type="GO" id="GO:0004359">
    <property type="term" value="F:glutaminase activity"/>
    <property type="evidence" value="ECO:0007669"/>
    <property type="project" value="InterPro"/>
</dbReference>
<evidence type="ECO:0000256" key="3">
    <source>
        <dbReference type="ARBA" id="ARBA00012743"/>
    </source>
</evidence>
<dbReference type="InterPro" id="IPR003694">
    <property type="entry name" value="NAD_synthase"/>
</dbReference>
<keyword evidence="4 8" id="KW-0436">Ligase</keyword>
<dbReference type="GO" id="GO:0003952">
    <property type="term" value="F:NAD+ synthase (glutamine-hydrolyzing) activity"/>
    <property type="evidence" value="ECO:0007669"/>
    <property type="project" value="UniProtKB-EC"/>
</dbReference>
<dbReference type="NCBIfam" id="TIGR00552">
    <property type="entry name" value="nadE"/>
    <property type="match status" value="1"/>
</dbReference>
<dbReference type="Gene3D" id="3.60.110.10">
    <property type="entry name" value="Carbon-nitrogen hydrolase"/>
    <property type="match status" value="1"/>
</dbReference>
<evidence type="ECO:0000256" key="5">
    <source>
        <dbReference type="ARBA" id="ARBA00022741"/>
    </source>
</evidence>
<keyword evidence="5 8" id="KW-0547">Nucleotide-binding</keyword>
<dbReference type="PANTHER" id="PTHR23090:SF9">
    <property type="entry name" value="GLUTAMINE-DEPENDENT NAD(+) SYNTHETASE"/>
    <property type="match status" value="1"/>
</dbReference>
<dbReference type="SUPFAM" id="SSF56317">
    <property type="entry name" value="Carbon-nitrogen hydrolase"/>
    <property type="match status" value="1"/>
</dbReference>
<dbReference type="GO" id="GO:0005524">
    <property type="term" value="F:ATP binding"/>
    <property type="evidence" value="ECO:0007669"/>
    <property type="project" value="UniProtKB-KW"/>
</dbReference>
<proteinExistence type="inferred from homology"/>
<dbReference type="CDD" id="cd07570">
    <property type="entry name" value="GAT_Gln-NAD-synth"/>
    <property type="match status" value="1"/>
</dbReference>
<dbReference type="SUPFAM" id="SSF52402">
    <property type="entry name" value="Adenine nucleotide alpha hydrolases-like"/>
    <property type="match status" value="1"/>
</dbReference>
<evidence type="ECO:0000256" key="2">
    <source>
        <dbReference type="ARBA" id="ARBA00007145"/>
    </source>
</evidence>
<dbReference type="Proteomes" id="UP000054092">
    <property type="component" value="Unassembled WGS sequence"/>
</dbReference>
<gene>
    <name evidence="10" type="ORF">XD94_1672</name>
</gene>
<evidence type="ECO:0000256" key="1">
    <source>
        <dbReference type="ARBA" id="ARBA00005188"/>
    </source>
</evidence>
<keyword evidence="7 8" id="KW-0520">NAD</keyword>
<comment type="similarity">
    <text evidence="8">Belongs to the NAD synthetase family.</text>
</comment>
<evidence type="ECO:0000259" key="9">
    <source>
        <dbReference type="PROSITE" id="PS50263"/>
    </source>
</evidence>
<comment type="pathway">
    <text evidence="1">Cofactor biosynthesis; NAD(+) biosynthesis; NAD(+) from deamido-NAD(+) (L-Gln route): step 1/1.</text>
</comment>
<dbReference type="InterPro" id="IPR014729">
    <property type="entry name" value="Rossmann-like_a/b/a_fold"/>
</dbReference>
<dbReference type="GO" id="GO:0005737">
    <property type="term" value="C:cytoplasm"/>
    <property type="evidence" value="ECO:0007669"/>
    <property type="project" value="InterPro"/>
</dbReference>
<dbReference type="EC" id="6.3.5.1" evidence="3"/>
<comment type="similarity">
    <text evidence="2">In the C-terminal section; belongs to the NAD synthetase family.</text>
</comment>
<evidence type="ECO:0000256" key="6">
    <source>
        <dbReference type="ARBA" id="ARBA00022840"/>
    </source>
</evidence>
<dbReference type="GO" id="GO:0009435">
    <property type="term" value="P:NAD+ biosynthetic process"/>
    <property type="evidence" value="ECO:0007669"/>
    <property type="project" value="UniProtKB-UniPathway"/>
</dbReference>
<dbReference type="Gene3D" id="3.40.50.620">
    <property type="entry name" value="HUPs"/>
    <property type="match status" value="1"/>
</dbReference>
<accession>A0A117M145</accession>
<dbReference type="InterPro" id="IPR022310">
    <property type="entry name" value="NAD/GMP_synthase"/>
</dbReference>
<dbReference type="PROSITE" id="PS50263">
    <property type="entry name" value="CN_HYDROLASE"/>
    <property type="match status" value="1"/>
</dbReference>
<keyword evidence="6 8" id="KW-0067">ATP-binding</keyword>
<dbReference type="AlphaFoldDB" id="A0A117M145"/>
<dbReference type="EMBL" id="LGGP01000359">
    <property type="protein sequence ID" value="KUK78610.1"/>
    <property type="molecule type" value="Genomic_DNA"/>
</dbReference>
<protein>
    <recommendedName>
        <fullName evidence="3">NAD(+) synthase (glutamine-hydrolyzing)</fullName>
        <ecNumber evidence="3">6.3.5.1</ecNumber>
    </recommendedName>
</protein>
<dbReference type="InterPro" id="IPR003010">
    <property type="entry name" value="C-N_Hydrolase"/>
</dbReference>
<dbReference type="UniPathway" id="UPA00253">
    <property type="reaction ID" value="UER00334"/>
</dbReference>
<evidence type="ECO:0000256" key="4">
    <source>
        <dbReference type="ARBA" id="ARBA00022598"/>
    </source>
</evidence>
<dbReference type="InterPro" id="IPR036526">
    <property type="entry name" value="C-N_Hydrolase_sf"/>
</dbReference>
<feature type="non-terminal residue" evidence="10">
    <location>
        <position position="454"/>
    </location>
</feature>
<comment type="caution">
    <text evidence="10">The sequence shown here is derived from an EMBL/GenBank/DDBJ whole genome shotgun (WGS) entry which is preliminary data.</text>
</comment>
<evidence type="ECO:0000256" key="8">
    <source>
        <dbReference type="RuleBase" id="RU003811"/>
    </source>
</evidence>
<evidence type="ECO:0000313" key="10">
    <source>
        <dbReference type="EMBL" id="KUK78610.1"/>
    </source>
</evidence>
<dbReference type="InterPro" id="IPR014445">
    <property type="entry name" value="Gln-dep_NAD_synthase"/>
</dbReference>
<name>A0A117M145_9BACT</name>
<sequence length="454" mass="50666">MIVRTALAQINTTVGDLDGNKRKIIEAIDRATALDSGIVLFPELTITGYPPEDLLLNTGFLRENFAVLKEIAAQTARSKAMIVLGFVDFVNEIYNAAAILQRGEIKSVYRKMSLPNYSVFDERRYFSPGAHPLLVRFGEAKIGINVCEDLWVPSGPINDQTIAGANLILNLSASPFTSQKHKTRSSLLLTRAMEYSSTIAYCNLVGAQDDLVFDGRSCVAMPDGRLVVGRAFEEDLLVLDIDTDISTRYNLFEGKRKVYSKNVSIEEVTVEPSYRETASELAVRRESELSKYDELIAALELGIKDYLKKNNFERIVLGLSGGMDSSLVAALAVRAIGKNNVKGVFMPSRITSNESRRDAMELAENLGIEILEVPIESIVDSTLKALKTTFKDAAEDVTEENWNDWKWQLKNAIKDIPTLEKVIKISEEQKKELTKVLEKFRMAITPYYAALMIQ</sequence>
<dbReference type="PIRSF" id="PIRSF006630">
    <property type="entry name" value="NADS_GAT"/>
    <property type="match status" value="1"/>
</dbReference>
<dbReference type="CDD" id="cd00553">
    <property type="entry name" value="NAD_synthase"/>
    <property type="match status" value="1"/>
</dbReference>
<organism evidence="10 11">
    <name type="scientific">Mesotoga prima</name>
    <dbReference type="NCBI Taxonomy" id="1184387"/>
    <lineage>
        <taxon>Bacteria</taxon>
        <taxon>Thermotogati</taxon>
        <taxon>Thermotogota</taxon>
        <taxon>Thermotogae</taxon>
        <taxon>Kosmotogales</taxon>
        <taxon>Kosmotogaceae</taxon>
        <taxon>Mesotoga</taxon>
    </lineage>
</organism>
<feature type="domain" description="CN hydrolase" evidence="9">
    <location>
        <begin position="3"/>
        <end position="243"/>
    </location>
</feature>
<reference evidence="11" key="1">
    <citation type="journal article" date="2015" name="MBio">
        <title>Genome-Resolved Metagenomic Analysis Reveals Roles for Candidate Phyla and Other Microbial Community Members in Biogeochemical Transformations in Oil Reservoirs.</title>
        <authorList>
            <person name="Hu P."/>
            <person name="Tom L."/>
            <person name="Singh A."/>
            <person name="Thomas B.C."/>
            <person name="Baker B.J."/>
            <person name="Piceno Y.M."/>
            <person name="Andersen G.L."/>
            <person name="Banfield J.F."/>
        </authorList>
    </citation>
    <scope>NUCLEOTIDE SEQUENCE [LARGE SCALE GENOMIC DNA]</scope>
</reference>
<dbReference type="Pfam" id="PF00795">
    <property type="entry name" value="CN_hydrolase"/>
    <property type="match status" value="1"/>
</dbReference>
<evidence type="ECO:0000313" key="11">
    <source>
        <dbReference type="Proteomes" id="UP000054092"/>
    </source>
</evidence>